<evidence type="ECO:0000256" key="2">
    <source>
        <dbReference type="ARBA" id="ARBA00022795"/>
    </source>
</evidence>
<gene>
    <name evidence="4" type="ORF">GH723_05730</name>
</gene>
<evidence type="ECO:0000313" key="5">
    <source>
        <dbReference type="Proteomes" id="UP000334019"/>
    </source>
</evidence>
<evidence type="ECO:0000256" key="3">
    <source>
        <dbReference type="SAM" id="MobiDB-lite"/>
    </source>
</evidence>
<dbReference type="Proteomes" id="UP000334019">
    <property type="component" value="Chromosome"/>
</dbReference>
<keyword evidence="2" id="KW-1005">Bacterial flagellum biogenesis</keyword>
<dbReference type="InterPro" id="IPR005648">
    <property type="entry name" value="FlgD"/>
</dbReference>
<organism evidence="4 5">
    <name type="scientific">Actinomarinicola tropica</name>
    <dbReference type="NCBI Taxonomy" id="2789776"/>
    <lineage>
        <taxon>Bacteria</taxon>
        <taxon>Bacillati</taxon>
        <taxon>Actinomycetota</taxon>
        <taxon>Acidimicrobiia</taxon>
        <taxon>Acidimicrobiales</taxon>
        <taxon>Iamiaceae</taxon>
        <taxon>Actinomarinicola</taxon>
    </lineage>
</organism>
<dbReference type="EMBL" id="CP045851">
    <property type="protein sequence ID" value="QGG94647.1"/>
    <property type="molecule type" value="Genomic_DNA"/>
</dbReference>
<feature type="region of interest" description="Disordered" evidence="3">
    <location>
        <begin position="1"/>
        <end position="26"/>
    </location>
</feature>
<keyword evidence="4" id="KW-0969">Cilium</keyword>
<dbReference type="AlphaFoldDB" id="A0A5Q2RKR0"/>
<dbReference type="Pfam" id="PF03963">
    <property type="entry name" value="FlgD"/>
    <property type="match status" value="1"/>
</dbReference>
<reference evidence="4 5" key="1">
    <citation type="submission" date="2019-11" db="EMBL/GenBank/DDBJ databases">
        <authorList>
            <person name="He Y."/>
        </authorList>
    </citation>
    <scope>NUCLEOTIDE SEQUENCE [LARGE SCALE GENOMIC DNA]</scope>
    <source>
        <strain evidence="4 5">SCSIO 58843</strain>
    </source>
</reference>
<keyword evidence="5" id="KW-1185">Reference proteome</keyword>
<evidence type="ECO:0000256" key="1">
    <source>
        <dbReference type="ARBA" id="ARBA00010577"/>
    </source>
</evidence>
<proteinExistence type="inferred from homology"/>
<sequence>MTYIPPVTAPSATPETWGAESREVKSSTEMDKDTFLKLLVAQLKYQDPLSPADPQQFLAQTAQFTTVEKLEEIAAASADQTWAIALNTASTLVGKEVTFLREDGTTGTGVATSALTEPDGIILNIGDEQVPLGAITQIAPVQP</sequence>
<protein>
    <submittedName>
        <fullName evidence="4">Flagellar hook capping protein</fullName>
    </submittedName>
</protein>
<accession>A0A5Q2RKR0</accession>
<dbReference type="KEGG" id="atq:GH723_05730"/>
<keyword evidence="4" id="KW-0282">Flagellum</keyword>
<keyword evidence="4" id="KW-0966">Cell projection</keyword>
<name>A0A5Q2RKR0_9ACTN</name>
<dbReference type="GO" id="GO:0044781">
    <property type="term" value="P:bacterial-type flagellum organization"/>
    <property type="evidence" value="ECO:0007669"/>
    <property type="project" value="UniProtKB-KW"/>
</dbReference>
<comment type="similarity">
    <text evidence="1">Belongs to the FlgD family.</text>
</comment>
<evidence type="ECO:0000313" key="4">
    <source>
        <dbReference type="EMBL" id="QGG94647.1"/>
    </source>
</evidence>
<dbReference type="RefSeq" id="WP_153758753.1">
    <property type="nucleotide sequence ID" value="NZ_CP045851.1"/>
</dbReference>